<dbReference type="Gene3D" id="3.40.50.300">
    <property type="entry name" value="P-loop containing nucleotide triphosphate hydrolases"/>
    <property type="match status" value="1"/>
</dbReference>
<dbReference type="GO" id="GO:0005524">
    <property type="term" value="F:ATP binding"/>
    <property type="evidence" value="ECO:0007669"/>
    <property type="project" value="UniProtKB-KW"/>
</dbReference>
<gene>
    <name evidence="5" type="ORF">I8D64_14185</name>
</gene>
<dbReference type="InterPro" id="IPR003439">
    <property type="entry name" value="ABC_transporter-like_ATP-bd"/>
</dbReference>
<organism evidence="5 6">
    <name type="scientific">Brachybacterium halotolerans</name>
    <dbReference type="NCBI Taxonomy" id="2795215"/>
    <lineage>
        <taxon>Bacteria</taxon>
        <taxon>Bacillati</taxon>
        <taxon>Actinomycetota</taxon>
        <taxon>Actinomycetes</taxon>
        <taxon>Micrococcales</taxon>
        <taxon>Dermabacteraceae</taxon>
        <taxon>Brachybacterium</taxon>
    </lineage>
</organism>
<evidence type="ECO:0000259" key="4">
    <source>
        <dbReference type="PROSITE" id="PS50893"/>
    </source>
</evidence>
<feature type="domain" description="ABC transporter" evidence="4">
    <location>
        <begin position="1"/>
        <end position="228"/>
    </location>
</feature>
<keyword evidence="3 5" id="KW-0067">ATP-binding</keyword>
<evidence type="ECO:0000313" key="5">
    <source>
        <dbReference type="EMBL" id="MBK0332546.1"/>
    </source>
</evidence>
<dbReference type="Proteomes" id="UP000612352">
    <property type="component" value="Unassembled WGS sequence"/>
</dbReference>
<evidence type="ECO:0000256" key="3">
    <source>
        <dbReference type="ARBA" id="ARBA00022840"/>
    </source>
</evidence>
<dbReference type="PANTHER" id="PTHR42939">
    <property type="entry name" value="ABC TRANSPORTER ATP-BINDING PROTEIN ALBC-RELATED"/>
    <property type="match status" value="1"/>
</dbReference>
<dbReference type="RefSeq" id="WP_200503447.1">
    <property type="nucleotide sequence ID" value="NZ_JAEDAJ010000010.1"/>
</dbReference>
<protein>
    <submittedName>
        <fullName evidence="5">ABC transporter ATP-binding protein</fullName>
    </submittedName>
</protein>
<dbReference type="CDD" id="cd03230">
    <property type="entry name" value="ABC_DR_subfamily_A"/>
    <property type="match status" value="1"/>
</dbReference>
<dbReference type="PANTHER" id="PTHR42939:SF1">
    <property type="entry name" value="ABC TRANSPORTER ATP-BINDING PROTEIN ALBC-RELATED"/>
    <property type="match status" value="1"/>
</dbReference>
<keyword evidence="2" id="KW-0547">Nucleotide-binding</keyword>
<dbReference type="SMART" id="SM00382">
    <property type="entry name" value="AAA"/>
    <property type="match status" value="1"/>
</dbReference>
<proteinExistence type="predicted"/>
<keyword evidence="6" id="KW-1185">Reference proteome</keyword>
<evidence type="ECO:0000256" key="2">
    <source>
        <dbReference type="ARBA" id="ARBA00022741"/>
    </source>
</evidence>
<comment type="caution">
    <text evidence="5">The sequence shown here is derived from an EMBL/GenBank/DDBJ whole genome shotgun (WGS) entry which is preliminary data.</text>
</comment>
<sequence>MSIPSPEKPYGDPIRALRGLTFTAPAGQVTGLVGANGAGKTTALRAIEGAIRATSGRIEVLGIEQGAARTAPPEGLASVPDPHGYPEHWTAHHVARLRRAAIPGFSVRDFGRRLRSFGVPMDRRLQDLSDGQAALFGVSAALAQDPRLLILDEPLARLDPLARERLVDILRDLLARERRSLLLSTHDLDGMDRFIDHLVVMADGVAVLEGSVEDLKDDFLVLGAPAPATQGNDLPGLIGPEEISGTTWALIAAEDAVGLDTETQLHRPELSDLVTYPLRAAASRARTHRTTKEGTA</sequence>
<dbReference type="InterPro" id="IPR003593">
    <property type="entry name" value="AAA+_ATPase"/>
</dbReference>
<evidence type="ECO:0000256" key="1">
    <source>
        <dbReference type="ARBA" id="ARBA00022448"/>
    </source>
</evidence>
<dbReference type="PROSITE" id="PS50893">
    <property type="entry name" value="ABC_TRANSPORTER_2"/>
    <property type="match status" value="1"/>
</dbReference>
<name>A0ABS1BD67_9MICO</name>
<dbReference type="Pfam" id="PF00005">
    <property type="entry name" value="ABC_tran"/>
    <property type="match status" value="1"/>
</dbReference>
<dbReference type="SUPFAM" id="SSF52540">
    <property type="entry name" value="P-loop containing nucleoside triphosphate hydrolases"/>
    <property type="match status" value="1"/>
</dbReference>
<dbReference type="InterPro" id="IPR051782">
    <property type="entry name" value="ABC_Transporter_VariousFunc"/>
</dbReference>
<accession>A0ABS1BD67</accession>
<dbReference type="EMBL" id="JAEDAJ010000010">
    <property type="protein sequence ID" value="MBK0332546.1"/>
    <property type="molecule type" value="Genomic_DNA"/>
</dbReference>
<keyword evidence="1" id="KW-0813">Transport</keyword>
<reference evidence="5 6" key="1">
    <citation type="submission" date="2020-12" db="EMBL/GenBank/DDBJ databases">
        <title>Brachybacterium sp. MASK1Z-5, whole genome shotgun sequence.</title>
        <authorList>
            <person name="Tuo L."/>
        </authorList>
    </citation>
    <scope>NUCLEOTIDE SEQUENCE [LARGE SCALE GENOMIC DNA]</scope>
    <source>
        <strain evidence="5 6">MASK1Z-5</strain>
    </source>
</reference>
<dbReference type="InterPro" id="IPR027417">
    <property type="entry name" value="P-loop_NTPase"/>
</dbReference>
<evidence type="ECO:0000313" key="6">
    <source>
        <dbReference type="Proteomes" id="UP000612352"/>
    </source>
</evidence>